<keyword evidence="1" id="KW-0472">Membrane</keyword>
<dbReference type="Proteomes" id="UP001596143">
    <property type="component" value="Unassembled WGS sequence"/>
</dbReference>
<comment type="caution">
    <text evidence="2">The sequence shown here is derived from an EMBL/GenBank/DDBJ whole genome shotgun (WGS) entry which is preliminary data.</text>
</comment>
<evidence type="ECO:0000313" key="2">
    <source>
        <dbReference type="EMBL" id="MFC5629115.1"/>
    </source>
</evidence>
<name>A0ABW0U6K3_9BACI</name>
<sequence>METTTYGLKRMHYVTDDGEEMLSPHPNSLEGLRLRLDDRFPRASKIVKNTAIIVLLISLILGLPQLVALVSQIPFIAEKFGTFESPIVLPNWLNIILPVAAGLAALERAITLRYHWLIDMDTWWED</sequence>
<reference evidence="3" key="1">
    <citation type="journal article" date="2019" name="Int. J. Syst. Evol. Microbiol.">
        <title>The Global Catalogue of Microorganisms (GCM) 10K type strain sequencing project: providing services to taxonomists for standard genome sequencing and annotation.</title>
        <authorList>
            <consortium name="The Broad Institute Genomics Platform"/>
            <consortium name="The Broad Institute Genome Sequencing Center for Infectious Disease"/>
            <person name="Wu L."/>
            <person name="Ma J."/>
        </authorList>
    </citation>
    <scope>NUCLEOTIDE SEQUENCE [LARGE SCALE GENOMIC DNA]</scope>
    <source>
        <strain evidence="3">CGMCC 1.15790</strain>
    </source>
</reference>
<protein>
    <submittedName>
        <fullName evidence="2">Uncharacterized protein</fullName>
    </submittedName>
</protein>
<proteinExistence type="predicted"/>
<dbReference type="RefSeq" id="WP_377902097.1">
    <property type="nucleotide sequence ID" value="NZ_JBHSPF010000050.1"/>
</dbReference>
<feature type="transmembrane region" description="Helical" evidence="1">
    <location>
        <begin position="87"/>
        <end position="106"/>
    </location>
</feature>
<accession>A0ABW0U6K3</accession>
<keyword evidence="1" id="KW-0812">Transmembrane</keyword>
<keyword evidence="3" id="KW-1185">Reference proteome</keyword>
<evidence type="ECO:0000256" key="1">
    <source>
        <dbReference type="SAM" id="Phobius"/>
    </source>
</evidence>
<organism evidence="2 3">
    <name type="scientific">Aliibacillus thermotolerans</name>
    <dbReference type="NCBI Taxonomy" id="1834418"/>
    <lineage>
        <taxon>Bacteria</taxon>
        <taxon>Bacillati</taxon>
        <taxon>Bacillota</taxon>
        <taxon>Bacilli</taxon>
        <taxon>Bacillales</taxon>
        <taxon>Bacillaceae</taxon>
        <taxon>Aliibacillus</taxon>
    </lineage>
</organism>
<keyword evidence="1" id="KW-1133">Transmembrane helix</keyword>
<dbReference type="EMBL" id="JBHSPF010000050">
    <property type="protein sequence ID" value="MFC5629115.1"/>
    <property type="molecule type" value="Genomic_DNA"/>
</dbReference>
<evidence type="ECO:0000313" key="3">
    <source>
        <dbReference type="Proteomes" id="UP001596143"/>
    </source>
</evidence>
<feature type="transmembrane region" description="Helical" evidence="1">
    <location>
        <begin position="52"/>
        <end position="75"/>
    </location>
</feature>
<gene>
    <name evidence="2" type="ORF">ACFPTR_09590</name>
</gene>